<evidence type="ECO:0000256" key="1">
    <source>
        <dbReference type="SAM" id="MobiDB-lite"/>
    </source>
</evidence>
<feature type="region of interest" description="Disordered" evidence="1">
    <location>
        <begin position="1"/>
        <end position="31"/>
    </location>
</feature>
<dbReference type="EMBL" id="BQNB010015904">
    <property type="protein sequence ID" value="GJT45460.1"/>
    <property type="molecule type" value="Genomic_DNA"/>
</dbReference>
<gene>
    <name evidence="2" type="ORF">Tco_0954175</name>
</gene>
<proteinExistence type="predicted"/>
<evidence type="ECO:0000313" key="3">
    <source>
        <dbReference type="Proteomes" id="UP001151760"/>
    </source>
</evidence>
<reference evidence="2" key="1">
    <citation type="journal article" date="2022" name="Int. J. Mol. Sci.">
        <title>Draft Genome of Tanacetum Coccineum: Genomic Comparison of Closely Related Tanacetum-Family Plants.</title>
        <authorList>
            <person name="Yamashiro T."/>
            <person name="Shiraishi A."/>
            <person name="Nakayama K."/>
            <person name="Satake H."/>
        </authorList>
    </citation>
    <scope>NUCLEOTIDE SEQUENCE</scope>
</reference>
<reference evidence="2" key="2">
    <citation type="submission" date="2022-01" db="EMBL/GenBank/DDBJ databases">
        <authorList>
            <person name="Yamashiro T."/>
            <person name="Shiraishi A."/>
            <person name="Satake H."/>
            <person name="Nakayama K."/>
        </authorList>
    </citation>
    <scope>NUCLEOTIDE SEQUENCE</scope>
</reference>
<sequence length="122" mass="13529">MKQKHNGPPSEFNAKNNRLNKKKGNKRLEPKDDFKFMCNQTGCGYGFNHFHDLQAHKANCKKNLSNKQVTDNAALQQPGPAAVQVEAHPPLHYLYDIGAGAGVSGLVDLVERATLLEDNVYL</sequence>
<comment type="caution">
    <text evidence="2">The sequence shown here is derived from an EMBL/GenBank/DDBJ whole genome shotgun (WGS) entry which is preliminary data.</text>
</comment>
<organism evidence="2 3">
    <name type="scientific">Tanacetum coccineum</name>
    <dbReference type="NCBI Taxonomy" id="301880"/>
    <lineage>
        <taxon>Eukaryota</taxon>
        <taxon>Viridiplantae</taxon>
        <taxon>Streptophyta</taxon>
        <taxon>Embryophyta</taxon>
        <taxon>Tracheophyta</taxon>
        <taxon>Spermatophyta</taxon>
        <taxon>Magnoliopsida</taxon>
        <taxon>eudicotyledons</taxon>
        <taxon>Gunneridae</taxon>
        <taxon>Pentapetalae</taxon>
        <taxon>asterids</taxon>
        <taxon>campanulids</taxon>
        <taxon>Asterales</taxon>
        <taxon>Asteraceae</taxon>
        <taxon>Asteroideae</taxon>
        <taxon>Anthemideae</taxon>
        <taxon>Anthemidinae</taxon>
        <taxon>Tanacetum</taxon>
    </lineage>
</organism>
<protein>
    <recommendedName>
        <fullName evidence="4">C2H2-type domain-containing protein</fullName>
    </recommendedName>
</protein>
<name>A0ABQ5E1Y6_9ASTR</name>
<keyword evidence="3" id="KW-1185">Reference proteome</keyword>
<evidence type="ECO:0000313" key="2">
    <source>
        <dbReference type="EMBL" id="GJT45460.1"/>
    </source>
</evidence>
<dbReference type="Proteomes" id="UP001151760">
    <property type="component" value="Unassembled WGS sequence"/>
</dbReference>
<accession>A0ABQ5E1Y6</accession>
<evidence type="ECO:0008006" key="4">
    <source>
        <dbReference type="Google" id="ProtNLM"/>
    </source>
</evidence>